<feature type="transmembrane region" description="Helical" evidence="2">
    <location>
        <begin position="211"/>
        <end position="232"/>
    </location>
</feature>
<name>A0AAP8PN33_9STAP</name>
<evidence type="ECO:0000313" key="4">
    <source>
        <dbReference type="Proteomes" id="UP000242470"/>
    </source>
</evidence>
<sequence length="300" mass="33498">MTNYKKSKASDKEKETQAPANEPRQFTGQPPTTPYKLTDKDFRQINLRSILFFQFGWNYERMQGSGYLYTILSQLRKIYGDDTPELYAMMKTHAQFFNTSNFFNTIITGIDIAMEEKEQIVAKESVKGLKVGLMGPFAAVGDAIFASLVPTIFGAIAANMAQDGNPFGAILWFVAILAILVFRWKQLKFAYKEGVSLVTTMQHRLESLTNAATLLGVFMVGALVATMIRVKFAWEPQIGDLSVKIQDSADLILPRILPLAIVFGIYWLLGRKSMNSTRAIFIVIIVSVILSALGVITNIE</sequence>
<gene>
    <name evidence="3" type="ORF">CD158_08020</name>
</gene>
<keyword evidence="2" id="KW-1133">Transmembrane helix</keyword>
<feature type="transmembrane region" description="Helical" evidence="2">
    <location>
        <begin position="164"/>
        <end position="182"/>
    </location>
</feature>
<evidence type="ECO:0000256" key="2">
    <source>
        <dbReference type="SAM" id="Phobius"/>
    </source>
</evidence>
<keyword evidence="2" id="KW-0812">Transmembrane</keyword>
<feature type="transmembrane region" description="Helical" evidence="2">
    <location>
        <begin position="137"/>
        <end position="158"/>
    </location>
</feature>
<proteinExistence type="predicted"/>
<protein>
    <submittedName>
        <fullName evidence="3">PTS fructose transporter subunit IID</fullName>
    </submittedName>
</protein>
<dbReference type="Proteomes" id="UP000242470">
    <property type="component" value="Unassembled WGS sequence"/>
</dbReference>
<accession>A0AAP8PN33</accession>
<dbReference type="RefSeq" id="WP_083498159.1">
    <property type="nucleotide sequence ID" value="NZ_AP024589.1"/>
</dbReference>
<dbReference type="GeneID" id="64981035"/>
<feature type="region of interest" description="Disordered" evidence="1">
    <location>
        <begin position="1"/>
        <end position="38"/>
    </location>
</feature>
<dbReference type="PROSITE" id="PS51108">
    <property type="entry name" value="PTS_EIID"/>
    <property type="match status" value="1"/>
</dbReference>
<dbReference type="InterPro" id="IPR050303">
    <property type="entry name" value="GatZ_KbaZ_carbometab"/>
</dbReference>
<dbReference type="PANTHER" id="PTHR32502">
    <property type="entry name" value="N-ACETYLGALACTOSAMINE PERMEASE II COMPONENT-RELATED"/>
    <property type="match status" value="1"/>
</dbReference>
<reference evidence="3 4" key="1">
    <citation type="submission" date="2017-08" db="EMBL/GenBank/DDBJ databases">
        <title>Draft genome sequences of 64 type strains of genus Staph aureus.</title>
        <authorList>
            <person name="Cole K."/>
            <person name="Golubchik T."/>
            <person name="Russell J."/>
            <person name="Foster D."/>
            <person name="Llewelyn M."/>
            <person name="Wilson D."/>
            <person name="Crook D."/>
            <person name="Paul J."/>
        </authorList>
    </citation>
    <scope>NUCLEOTIDE SEQUENCE [LARGE SCALE GENOMIC DNA]</scope>
    <source>
        <strain evidence="3 4">NCTC 12101</strain>
    </source>
</reference>
<organism evidence="3 4">
    <name type="scientific">Staphylococcus auricularis</name>
    <dbReference type="NCBI Taxonomy" id="29379"/>
    <lineage>
        <taxon>Bacteria</taxon>
        <taxon>Bacillati</taxon>
        <taxon>Bacillota</taxon>
        <taxon>Bacilli</taxon>
        <taxon>Bacillales</taxon>
        <taxon>Staphylococcaceae</taxon>
        <taxon>Staphylococcus</taxon>
    </lineage>
</organism>
<dbReference type="PANTHER" id="PTHR32502:SF26">
    <property type="entry name" value="PHOSPHOTRANSFERASE SYSTEM SUGAR-SPECIFIC EIID COMPONENT"/>
    <property type="match status" value="1"/>
</dbReference>
<feature type="transmembrane region" description="Helical" evidence="2">
    <location>
        <begin position="252"/>
        <end position="269"/>
    </location>
</feature>
<feature type="transmembrane region" description="Helical" evidence="2">
    <location>
        <begin position="281"/>
        <end position="299"/>
    </location>
</feature>
<dbReference type="InterPro" id="IPR004704">
    <property type="entry name" value="PTS_IID_man"/>
</dbReference>
<comment type="caution">
    <text evidence="3">The sequence shown here is derived from an EMBL/GenBank/DDBJ whole genome shotgun (WGS) entry which is preliminary data.</text>
</comment>
<evidence type="ECO:0000313" key="3">
    <source>
        <dbReference type="EMBL" id="PNZ66614.1"/>
    </source>
</evidence>
<dbReference type="AlphaFoldDB" id="A0AAP8PN33"/>
<dbReference type="EMBL" id="PPQW01000056">
    <property type="protein sequence ID" value="PNZ66614.1"/>
    <property type="molecule type" value="Genomic_DNA"/>
</dbReference>
<evidence type="ECO:0000256" key="1">
    <source>
        <dbReference type="SAM" id="MobiDB-lite"/>
    </source>
</evidence>
<dbReference type="GO" id="GO:0009401">
    <property type="term" value="P:phosphoenolpyruvate-dependent sugar phosphotransferase system"/>
    <property type="evidence" value="ECO:0007669"/>
    <property type="project" value="InterPro"/>
</dbReference>
<keyword evidence="2" id="KW-0472">Membrane</keyword>
<dbReference type="GO" id="GO:0005886">
    <property type="term" value="C:plasma membrane"/>
    <property type="evidence" value="ECO:0007669"/>
    <property type="project" value="TreeGrafter"/>
</dbReference>
<dbReference type="Pfam" id="PF03613">
    <property type="entry name" value="EIID-AGA"/>
    <property type="match status" value="1"/>
</dbReference>